<name>A0A0U1Q088_9BURK</name>
<dbReference type="InterPro" id="IPR031321">
    <property type="entry name" value="UCP012641"/>
</dbReference>
<dbReference type="Pfam" id="PF15887">
    <property type="entry name" value="Peptidase_Mx"/>
    <property type="match status" value="1"/>
</dbReference>
<dbReference type="InterPro" id="IPR011201">
    <property type="entry name" value="Zinc-ribbon_6_bact"/>
</dbReference>
<evidence type="ECO:0000313" key="2">
    <source>
        <dbReference type="EMBL" id="KKW68172.1"/>
    </source>
</evidence>
<evidence type="ECO:0000259" key="1">
    <source>
        <dbReference type="Pfam" id="PF10005"/>
    </source>
</evidence>
<dbReference type="STRING" id="1610491.AAV94_06855"/>
<dbReference type="PIRSF" id="PIRSF012641">
    <property type="entry name" value="UCP012641"/>
    <property type="match status" value="1"/>
</dbReference>
<protein>
    <recommendedName>
        <fullName evidence="1">Zinc-ribbon domain-containing protein</fullName>
    </recommendedName>
</protein>
<feature type="domain" description="Zinc-ribbon" evidence="1">
    <location>
        <begin position="4"/>
        <end position="109"/>
    </location>
</feature>
<sequence length="375" mass="42215">MRTFQCTQCKSMVFFENFACVACGHPLGFDPHSLMMVALVPATNTPTTVALWHTAIGPTHNHAVALPLEPFKRCRNHVDYGACNFLLAADDVHEYCVSCRQTHTIPNLSKPGNLEAWITIENAKRRLYYTLARLGLEGLATTPAYDFLEDVPGEDPVLTGHANGLITINIAEADDAERTRRRIALHEPYRTLLGHLRHEVGHFYWDRFFLGNFQALEQFRQVFGDEREDYAEALERHYQAPRTDWQGNYISSYATAHAWEDWAETWAHYLHLIDLLETAAAYQMSFATLGSQGYVPMQAQDPFSYFASAPRDGSPQDIGALLNLGMGVSLVLNSLNRSLGHNDAYPFTLATPVLGKLSFVHNMVRAYVRDCSNQS</sequence>
<organism evidence="2 3">
    <name type="scientific">Lampropedia cohaerens</name>
    <dbReference type="NCBI Taxonomy" id="1610491"/>
    <lineage>
        <taxon>Bacteria</taxon>
        <taxon>Pseudomonadati</taxon>
        <taxon>Pseudomonadota</taxon>
        <taxon>Betaproteobacteria</taxon>
        <taxon>Burkholderiales</taxon>
        <taxon>Comamonadaceae</taxon>
        <taxon>Lampropedia</taxon>
    </lineage>
</organism>
<dbReference type="Gene3D" id="3.40.390.70">
    <property type="match status" value="1"/>
</dbReference>
<dbReference type="Pfam" id="PF10005">
    <property type="entry name" value="Zn_ribbon_DZR_6"/>
    <property type="match status" value="1"/>
</dbReference>
<accession>A0A0U1Q088</accession>
<dbReference type="RefSeq" id="WP_046741571.1">
    <property type="nucleotide sequence ID" value="NZ_LBNQ01000022.1"/>
</dbReference>
<dbReference type="Proteomes" id="UP000050580">
    <property type="component" value="Unassembled WGS sequence"/>
</dbReference>
<dbReference type="PATRIC" id="fig|1610491.3.peg.1453"/>
<comment type="caution">
    <text evidence="2">The sequence shown here is derived from an EMBL/GenBank/DDBJ whole genome shotgun (WGS) entry which is preliminary data.</text>
</comment>
<dbReference type="EMBL" id="LBNQ01000022">
    <property type="protein sequence ID" value="KKW68172.1"/>
    <property type="molecule type" value="Genomic_DNA"/>
</dbReference>
<proteinExistence type="predicted"/>
<dbReference type="AlphaFoldDB" id="A0A0U1Q088"/>
<dbReference type="OrthoDB" id="256753at2"/>
<keyword evidence="3" id="KW-1185">Reference proteome</keyword>
<evidence type="ECO:0000313" key="3">
    <source>
        <dbReference type="Proteomes" id="UP000050580"/>
    </source>
</evidence>
<gene>
    <name evidence="2" type="ORF">AAV94_06855</name>
</gene>
<reference evidence="2 3" key="1">
    <citation type="submission" date="2015-05" db="EMBL/GenBank/DDBJ databases">
        <title>Draft genome sequence of Lampropedia sp. CT6, isolated from the microbial mat of a hot water spring, located at Manikaran, India.</title>
        <authorList>
            <person name="Tripathi C."/>
            <person name="Rani P."/>
            <person name="Mahato N.K."/>
            <person name="Lal R."/>
        </authorList>
    </citation>
    <scope>NUCLEOTIDE SEQUENCE [LARGE SCALE GENOMIC DNA]</scope>
    <source>
        <strain evidence="2 3">CT6</strain>
    </source>
</reference>